<reference evidence="2" key="1">
    <citation type="submission" date="2020-10" db="EMBL/GenBank/DDBJ databases">
        <authorList>
            <person name="Gilroy R."/>
        </authorList>
    </citation>
    <scope>NUCLEOTIDE SEQUENCE</scope>
    <source>
        <strain evidence="2">CHK152-2994</strain>
    </source>
</reference>
<proteinExistence type="predicted"/>
<keyword evidence="1" id="KW-0812">Transmembrane</keyword>
<keyword evidence="1" id="KW-0472">Membrane</keyword>
<dbReference type="PANTHER" id="PTHR35792:SF2">
    <property type="entry name" value="GENERAL STRESS PROTEIN"/>
    <property type="match status" value="1"/>
</dbReference>
<evidence type="ECO:0000313" key="2">
    <source>
        <dbReference type="EMBL" id="HIS82281.1"/>
    </source>
</evidence>
<dbReference type="EMBL" id="DVJO01000036">
    <property type="protein sequence ID" value="HIS82281.1"/>
    <property type="molecule type" value="Genomic_DNA"/>
</dbReference>
<evidence type="ECO:0000313" key="3">
    <source>
        <dbReference type="Proteomes" id="UP000824139"/>
    </source>
</evidence>
<organism evidence="2 3">
    <name type="scientific">Candidatus Scatenecus faecavium</name>
    <dbReference type="NCBI Taxonomy" id="2840915"/>
    <lineage>
        <taxon>Bacteria</taxon>
        <taxon>Candidatus Scatenecus</taxon>
    </lineage>
</organism>
<dbReference type="Pfam" id="PF12732">
    <property type="entry name" value="YtxH"/>
    <property type="match status" value="1"/>
</dbReference>
<accession>A0A9D1K398</accession>
<keyword evidence="1" id="KW-1133">Transmembrane helix</keyword>
<feature type="transmembrane region" description="Helical" evidence="1">
    <location>
        <begin position="6"/>
        <end position="28"/>
    </location>
</feature>
<dbReference type="InterPro" id="IPR052928">
    <property type="entry name" value="Desiccation-related_membrane"/>
</dbReference>
<sequence length="103" mass="11683">MSKNKSFMFGMGLLAGVVGGIVAGVLFAPKSGEESRREIKEAACELYEKHSPAINEAKRQAMENVDLMKYKLERQFRKFNNMIKSKKLLKAKELEEGSSEFDY</sequence>
<reference evidence="2" key="2">
    <citation type="journal article" date="2021" name="PeerJ">
        <title>Extensive microbial diversity within the chicken gut microbiome revealed by metagenomics and culture.</title>
        <authorList>
            <person name="Gilroy R."/>
            <person name="Ravi A."/>
            <person name="Getino M."/>
            <person name="Pursley I."/>
            <person name="Horton D.L."/>
            <person name="Alikhan N.F."/>
            <person name="Baker D."/>
            <person name="Gharbi K."/>
            <person name="Hall N."/>
            <person name="Watson M."/>
            <person name="Adriaenssens E.M."/>
            <person name="Foster-Nyarko E."/>
            <person name="Jarju S."/>
            <person name="Secka A."/>
            <person name="Antonio M."/>
            <person name="Oren A."/>
            <person name="Chaudhuri R.R."/>
            <person name="La Ragione R."/>
            <person name="Hildebrand F."/>
            <person name="Pallen M.J."/>
        </authorList>
    </citation>
    <scope>NUCLEOTIDE SEQUENCE</scope>
    <source>
        <strain evidence="2">CHK152-2994</strain>
    </source>
</reference>
<evidence type="ECO:0000256" key="1">
    <source>
        <dbReference type="SAM" id="Phobius"/>
    </source>
</evidence>
<name>A0A9D1K398_9BACT</name>
<protein>
    <submittedName>
        <fullName evidence="2">YtxH domain-containing protein</fullName>
    </submittedName>
</protein>
<comment type="caution">
    <text evidence="2">The sequence shown here is derived from an EMBL/GenBank/DDBJ whole genome shotgun (WGS) entry which is preliminary data.</text>
</comment>
<dbReference type="AlphaFoldDB" id="A0A9D1K398"/>
<dbReference type="PANTHER" id="PTHR35792">
    <property type="entry name" value="GENERAL STRESS PROTEIN"/>
    <property type="match status" value="1"/>
</dbReference>
<gene>
    <name evidence="2" type="ORF">IAD41_01575</name>
</gene>
<dbReference type="Proteomes" id="UP000824139">
    <property type="component" value="Unassembled WGS sequence"/>
</dbReference>
<dbReference type="InterPro" id="IPR024623">
    <property type="entry name" value="YtxH"/>
</dbReference>